<dbReference type="AlphaFoldDB" id="F3L4C7"/>
<keyword evidence="2" id="KW-0349">Heme</keyword>
<dbReference type="GO" id="GO:0020037">
    <property type="term" value="F:heme binding"/>
    <property type="evidence" value="ECO:0007669"/>
    <property type="project" value="InterPro"/>
</dbReference>
<dbReference type="PANTHER" id="PTHR40942:SF2">
    <property type="entry name" value="CYTOCHROME-RELATED"/>
    <property type="match status" value="1"/>
</dbReference>
<dbReference type="RefSeq" id="WP_009576683.1">
    <property type="nucleotide sequence ID" value="NZ_AEIG01000080.1"/>
</dbReference>
<dbReference type="EMBL" id="AEIG01000080">
    <property type="protein sequence ID" value="EGG28825.1"/>
    <property type="molecule type" value="Genomic_DNA"/>
</dbReference>
<keyword evidence="4" id="KW-0249">Electron transport</keyword>
<reference evidence="6 7" key="1">
    <citation type="journal article" date="2011" name="J. Bacteriol.">
        <title>Genome sequence of strain IMCC3088, a proteorhodopsin-containing marine bacterium belonging to the OM60/NOR5 clade.</title>
        <authorList>
            <person name="Jang Y."/>
            <person name="Oh H.M."/>
            <person name="Kang I."/>
            <person name="Lee K."/>
            <person name="Yang S.J."/>
            <person name="Cho J.C."/>
        </authorList>
    </citation>
    <scope>NUCLEOTIDE SEQUENCE [LARGE SCALE GENOMIC DNA]</scope>
    <source>
        <strain evidence="6 7">IMCC3088</strain>
    </source>
</reference>
<dbReference type="SUPFAM" id="SSF46626">
    <property type="entry name" value="Cytochrome c"/>
    <property type="match status" value="1"/>
</dbReference>
<evidence type="ECO:0000256" key="5">
    <source>
        <dbReference type="ARBA" id="ARBA00023004"/>
    </source>
</evidence>
<dbReference type="GO" id="GO:0005506">
    <property type="term" value="F:iron ion binding"/>
    <property type="evidence" value="ECO:0007669"/>
    <property type="project" value="InterPro"/>
</dbReference>
<dbReference type="eggNOG" id="COG3245">
    <property type="taxonomic scope" value="Bacteria"/>
</dbReference>
<dbReference type="PROSITE" id="PS51007">
    <property type="entry name" value="CYTC"/>
    <property type="match status" value="1"/>
</dbReference>
<name>F3L4C7_9GAMM</name>
<evidence type="ECO:0000313" key="7">
    <source>
        <dbReference type="Proteomes" id="UP000005615"/>
    </source>
</evidence>
<sequence length="100" mass="10575">MKKMLLVLSFLAAGFANAEIDTAAVKEIYGKSCVFCHAANMPNMPKAGDVAAWEARLANGIDALVVSVKNGKGAMPPKGMCMTCTDEQYAALITYMASPQ</sequence>
<dbReference type="InterPro" id="IPR002323">
    <property type="entry name" value="Cyt_CIE"/>
</dbReference>
<evidence type="ECO:0000256" key="1">
    <source>
        <dbReference type="ARBA" id="ARBA00022448"/>
    </source>
</evidence>
<dbReference type="PANTHER" id="PTHR40942">
    <property type="match status" value="1"/>
</dbReference>
<comment type="caution">
    <text evidence="6">The sequence shown here is derived from an EMBL/GenBank/DDBJ whole genome shotgun (WGS) entry which is preliminary data.</text>
</comment>
<dbReference type="OrthoDB" id="9814708at2"/>
<dbReference type="Proteomes" id="UP000005615">
    <property type="component" value="Unassembled WGS sequence"/>
</dbReference>
<dbReference type="PRINTS" id="PR00607">
    <property type="entry name" value="CYTCHROMECIE"/>
</dbReference>
<keyword evidence="5" id="KW-0408">Iron</keyword>
<evidence type="ECO:0000313" key="6">
    <source>
        <dbReference type="EMBL" id="EGG28825.1"/>
    </source>
</evidence>
<accession>F3L4C7</accession>
<keyword evidence="1" id="KW-0813">Transport</keyword>
<evidence type="ECO:0000256" key="2">
    <source>
        <dbReference type="ARBA" id="ARBA00022617"/>
    </source>
</evidence>
<keyword evidence="7" id="KW-1185">Reference proteome</keyword>
<dbReference type="GO" id="GO:0009055">
    <property type="term" value="F:electron transfer activity"/>
    <property type="evidence" value="ECO:0007669"/>
    <property type="project" value="InterPro"/>
</dbReference>
<dbReference type="Gene3D" id="1.10.760.10">
    <property type="entry name" value="Cytochrome c-like domain"/>
    <property type="match status" value="1"/>
</dbReference>
<evidence type="ECO:0000256" key="4">
    <source>
        <dbReference type="ARBA" id="ARBA00022982"/>
    </source>
</evidence>
<dbReference type="InterPro" id="IPR036909">
    <property type="entry name" value="Cyt_c-like_dom_sf"/>
</dbReference>
<dbReference type="Pfam" id="PF13442">
    <property type="entry name" value="Cytochrome_CBB3"/>
    <property type="match status" value="1"/>
</dbReference>
<gene>
    <name evidence="6" type="ORF">IMCC3088_2528</name>
</gene>
<dbReference type="STRING" id="2518989.IMCC3088_2528"/>
<dbReference type="InterPro" id="IPR009056">
    <property type="entry name" value="Cyt_c-like_dom"/>
</dbReference>
<proteinExistence type="predicted"/>
<evidence type="ECO:0000256" key="3">
    <source>
        <dbReference type="ARBA" id="ARBA00022723"/>
    </source>
</evidence>
<organism evidence="6 7">
    <name type="scientific">Aequoribacter fuscus</name>
    <dbReference type="NCBI Taxonomy" id="2518989"/>
    <lineage>
        <taxon>Bacteria</taxon>
        <taxon>Pseudomonadati</taxon>
        <taxon>Pseudomonadota</taxon>
        <taxon>Gammaproteobacteria</taxon>
        <taxon>Cellvibrionales</taxon>
        <taxon>Halieaceae</taxon>
        <taxon>Aequoribacter</taxon>
    </lineage>
</organism>
<protein>
    <submittedName>
        <fullName evidence="6">Cytochrome c</fullName>
    </submittedName>
</protein>
<keyword evidence="3" id="KW-0479">Metal-binding</keyword>